<dbReference type="InterPro" id="IPR032675">
    <property type="entry name" value="LRR_dom_sf"/>
</dbReference>
<evidence type="ECO:0000256" key="15">
    <source>
        <dbReference type="ARBA" id="ARBA00023180"/>
    </source>
</evidence>
<dbReference type="GO" id="GO:0002229">
    <property type="term" value="P:defense response to oomycetes"/>
    <property type="evidence" value="ECO:0007669"/>
    <property type="project" value="UniProtKB-ARBA"/>
</dbReference>
<keyword evidence="10" id="KW-0418">Kinase</keyword>
<dbReference type="PROSITE" id="PS00107">
    <property type="entry name" value="PROTEIN_KINASE_ATP"/>
    <property type="match status" value="2"/>
</dbReference>
<dbReference type="Gramene" id="LPERR09G04770.1">
    <property type="protein sequence ID" value="LPERR09G04770.1"/>
    <property type="gene ID" value="LPERR09G04770"/>
</dbReference>
<keyword evidence="12 17" id="KW-1133">Transmembrane helix</keyword>
<dbReference type="Gene3D" id="3.80.10.10">
    <property type="entry name" value="Ribonuclease Inhibitor"/>
    <property type="match status" value="2"/>
</dbReference>
<dbReference type="GO" id="GO:0004674">
    <property type="term" value="F:protein serine/threonine kinase activity"/>
    <property type="evidence" value="ECO:0007669"/>
    <property type="project" value="UniProtKB-KW"/>
</dbReference>
<dbReference type="Pfam" id="PF07714">
    <property type="entry name" value="PK_Tyr_Ser-Thr"/>
    <property type="match status" value="2"/>
</dbReference>
<feature type="transmembrane region" description="Helical" evidence="17">
    <location>
        <begin position="1270"/>
        <end position="1293"/>
    </location>
</feature>
<dbReference type="PROSITE" id="PS50011">
    <property type="entry name" value="PROTEIN_KINASE_DOM"/>
    <property type="match status" value="2"/>
</dbReference>
<evidence type="ECO:0000256" key="3">
    <source>
        <dbReference type="ARBA" id="ARBA00010217"/>
    </source>
</evidence>
<comment type="similarity">
    <text evidence="2">In the N-terminal section; belongs to the leguminous lectin family.</text>
</comment>
<comment type="subcellular location">
    <subcellularLocation>
        <location evidence="1">Cell membrane</location>
        <topology evidence="1">Single-pass type I membrane protein</topology>
    </subcellularLocation>
</comment>
<evidence type="ECO:0000256" key="17">
    <source>
        <dbReference type="SAM" id="Phobius"/>
    </source>
</evidence>
<dbReference type="SUPFAM" id="SSF56112">
    <property type="entry name" value="Protein kinase-like (PK-like)"/>
    <property type="match status" value="2"/>
</dbReference>
<feature type="chain" id="PRO_5002349738" description="Protein kinase domain-containing protein" evidence="18">
    <location>
        <begin position="20"/>
        <end position="1640"/>
    </location>
</feature>
<keyword evidence="4" id="KW-1003">Cell membrane</keyword>
<keyword evidence="11 16" id="KW-0067">ATP-binding</keyword>
<evidence type="ECO:0000313" key="21">
    <source>
        <dbReference type="Proteomes" id="UP000032180"/>
    </source>
</evidence>
<name>A0A0D9XCU4_9ORYZ</name>
<feature type="domain" description="Protein kinase" evidence="19">
    <location>
        <begin position="530"/>
        <end position="809"/>
    </location>
</feature>
<evidence type="ECO:0000256" key="8">
    <source>
        <dbReference type="ARBA" id="ARBA00022729"/>
    </source>
</evidence>
<evidence type="ECO:0000256" key="7">
    <source>
        <dbReference type="ARBA" id="ARBA00022692"/>
    </source>
</evidence>
<dbReference type="InterPro" id="IPR024788">
    <property type="entry name" value="Malectin-like_Carb-bd_dom"/>
</dbReference>
<reference evidence="20 21" key="1">
    <citation type="submission" date="2012-08" db="EMBL/GenBank/DDBJ databases">
        <title>Oryza genome evolution.</title>
        <authorList>
            <person name="Wing R.A."/>
        </authorList>
    </citation>
    <scope>NUCLEOTIDE SEQUENCE</scope>
</reference>
<evidence type="ECO:0000256" key="5">
    <source>
        <dbReference type="ARBA" id="ARBA00022527"/>
    </source>
</evidence>
<keyword evidence="9 16" id="KW-0547">Nucleotide-binding</keyword>
<feature type="transmembrane region" description="Helical" evidence="17">
    <location>
        <begin position="457"/>
        <end position="480"/>
    </location>
</feature>
<dbReference type="PANTHER" id="PTHR45631">
    <property type="entry name" value="OS07G0107800 PROTEIN-RELATED"/>
    <property type="match status" value="1"/>
</dbReference>
<evidence type="ECO:0000256" key="6">
    <source>
        <dbReference type="ARBA" id="ARBA00022679"/>
    </source>
</evidence>
<evidence type="ECO:0000256" key="18">
    <source>
        <dbReference type="SAM" id="SignalP"/>
    </source>
</evidence>
<keyword evidence="5" id="KW-0723">Serine/threonine-protein kinase</keyword>
<dbReference type="InterPro" id="IPR008271">
    <property type="entry name" value="Ser/Thr_kinase_AS"/>
</dbReference>
<dbReference type="SMART" id="SM00220">
    <property type="entry name" value="S_TKc"/>
    <property type="match status" value="2"/>
</dbReference>
<feature type="domain" description="Protein kinase" evidence="19">
    <location>
        <begin position="1336"/>
        <end position="1611"/>
    </location>
</feature>
<keyword evidence="15" id="KW-0325">Glycoprotein</keyword>
<dbReference type="InterPro" id="IPR000719">
    <property type="entry name" value="Prot_kinase_dom"/>
</dbReference>
<dbReference type="Pfam" id="PF12819">
    <property type="entry name" value="Malectin_like"/>
    <property type="match status" value="2"/>
</dbReference>
<dbReference type="PROSITE" id="PS00108">
    <property type="entry name" value="PROTEIN_KINASE_ST"/>
    <property type="match status" value="2"/>
</dbReference>
<evidence type="ECO:0000256" key="11">
    <source>
        <dbReference type="ARBA" id="ARBA00022840"/>
    </source>
</evidence>
<evidence type="ECO:0000256" key="1">
    <source>
        <dbReference type="ARBA" id="ARBA00004251"/>
    </source>
</evidence>
<dbReference type="InterPro" id="IPR017441">
    <property type="entry name" value="Protein_kinase_ATP_BS"/>
</dbReference>
<keyword evidence="7 17" id="KW-0812">Transmembrane</keyword>
<evidence type="ECO:0000256" key="2">
    <source>
        <dbReference type="ARBA" id="ARBA00008536"/>
    </source>
</evidence>
<dbReference type="FunFam" id="1.10.510.10:FF:000240">
    <property type="entry name" value="Lectin-domain containing receptor kinase A4.3"/>
    <property type="match status" value="1"/>
</dbReference>
<dbReference type="InterPro" id="IPR001245">
    <property type="entry name" value="Ser-Thr/Tyr_kinase_cat_dom"/>
</dbReference>
<dbReference type="eggNOG" id="ENOG502QQCZ">
    <property type="taxonomic scope" value="Eukaryota"/>
</dbReference>
<evidence type="ECO:0000256" key="9">
    <source>
        <dbReference type="ARBA" id="ARBA00022741"/>
    </source>
</evidence>
<sequence length="1640" mass="183457">MLLFFFAAFVLVAVAPAVCQPGFLTIDCGLEANYSGGYINADYGLDFVPDSPYINAGENRRVASEYVNGTIRSDLTLRIFPDGVRNCYTLPTVAGKKYLVRVVAFYGNYDGNNSASTLQFDLHLGVNYWDTVYANDDYDVYEALFVAWDDRAAVCLINTGQGTPFASSVELRTLADSLYPDHVNTNQSMAMYPTDPYDRFWWGEDTNPMWENFNTTLDIRQDSSFEVPVPILQKAVTVAGNGTMMNVTWEDTRLRYFSVFLHFADFESQARKFTVAINSEPPKNYTLPYRTAFCVYSTSWYWNTDGQYNVSLVATDDSKLPPMFNAYEIYTLITHDTPTTYSKDVNAIMAIQLEYAIKKNWMGDPCFPEQYKWDGVKCKSTSDNIQRIIYIDLSNSNLHGAISRNFSSLTALENLTGNQLNGPVPDSLCKLTAGGSYESGRDMCNNTTGASKNRTTILAISVIAPVLVVLGVIFIGYLIWRARRKLNVSNNPPREFQLTNPPESEKYDWDHLQKVENRQFTYEELKNFTNNFQRSIGKGGFGCVYHGCLEDNTEVAVKICSEKSSHGFNEFLAEVQSLRKVHHKNLVYLVGYCSEKDHLALVYEYMSRGNLFDLLRGRNDIVQTLKWHDRVRIALEAAQGLDYLHTGCVLPIIHRDLKSHNILLGHDMVAKISDFGLSKSYLHAAQSHISATTAGTPGYIDPALLVTGEPPIIPTTVHIVQRVKEKVFMGNIEAIVDPQCGNEYDANSIWKVVDIALLCTKEASDERPAMSTVIAQLKDALALEEARASGSTSDISQGAATQAVAQPGFLSVDCGLEAEYSGYKDSKTGIVYVSDERYVDSGESHRVASGQDNGRKRSDITVRSFPTGVRNCYTLPTVAGKKYMVRVIAFYGNYDGKNSSSQYDLYLGVNYWTTVSAKIGSEVYEAMFMAWASWAPVCLINTGDGTPFVSTVELRLLADGLYKEVMANQSMARFDRRSMGSSVPITRYQDDPYDRYWYQMVDASWADLSTMLAIDTESTTAVPTSVLQTAVTPTKNNTVLLVTTWEDPTASRYISSKFREFDASPDVNQVVYNYTPPYMSTGTIYTSWFRADDGRYNISLAATAKSALPPMLNAFEVYFLINHDMPMTFPTDFDAIMTIKLEYDVKKNWMGDPCFPPKFAWDGVKCRNMSGNIMRIISLDLSNSNLHGPISNNFTLLTALENLNQLNGPIPDSLCKNNGGQFIFRYVMIRDCVMSQTKSELMVFWKYSYGSGGDMCNKTVSLSSSRKRMAILAISVVVPVLLVAVLILAYLIWRVRRKPNIPELRDYPASITNHLDHLHDTENRLFTYEELKKLTNNFQRLIGRGGFGSVYYGRLENNREVAVKIRSEYSRQGLHQFLAEVKNLTKVHQRNLVSLVGSCWEKEHLALVYEYMSAGSLSDHLRGKIDVGETLNWATRLRIALEAAQGLDCLHKGCNLPIIHRDVKTNNILLDQNLKSKLADFGLSKTYISDTQTHVSTNTAAGTPGYIDPMYQLTGKLTESSDVYSFGVVLLEVATGLPPVLPDHDHTHVTEYVKNNITSGNISSVADARLKESYDISSMRKVVDTAMLCTEYNVSRRPTMSSVIVQLKQSLALEEARVGRGVGPILAGDSVDHVVSKNGP</sequence>
<evidence type="ECO:0000256" key="13">
    <source>
        <dbReference type="ARBA" id="ARBA00023136"/>
    </source>
</evidence>
<feature type="binding site" evidence="16">
    <location>
        <position position="558"/>
    </location>
    <ligand>
        <name>ATP</name>
        <dbReference type="ChEBI" id="CHEBI:30616"/>
    </ligand>
</feature>
<organism evidence="20 21">
    <name type="scientific">Leersia perrieri</name>
    <dbReference type="NCBI Taxonomy" id="77586"/>
    <lineage>
        <taxon>Eukaryota</taxon>
        <taxon>Viridiplantae</taxon>
        <taxon>Streptophyta</taxon>
        <taxon>Embryophyta</taxon>
        <taxon>Tracheophyta</taxon>
        <taxon>Spermatophyta</taxon>
        <taxon>Magnoliopsida</taxon>
        <taxon>Liliopsida</taxon>
        <taxon>Poales</taxon>
        <taxon>Poaceae</taxon>
        <taxon>BOP clade</taxon>
        <taxon>Oryzoideae</taxon>
        <taxon>Oryzeae</taxon>
        <taxon>Oryzinae</taxon>
        <taxon>Leersia</taxon>
    </lineage>
</organism>
<protein>
    <recommendedName>
        <fullName evidence="19">Protein kinase domain-containing protein</fullName>
    </recommendedName>
</protein>
<comment type="similarity">
    <text evidence="3">In the C-terminal section; belongs to the protein kinase superfamily. Ser/Thr protein kinase family.</text>
</comment>
<reference evidence="20" key="3">
    <citation type="submission" date="2015-04" db="UniProtKB">
        <authorList>
            <consortium name="EnsemblPlants"/>
        </authorList>
    </citation>
    <scope>IDENTIFICATION</scope>
</reference>
<dbReference type="PANTHER" id="PTHR45631:SF6">
    <property type="entry name" value="OS09G0352000 PROTEIN"/>
    <property type="match status" value="1"/>
</dbReference>
<dbReference type="GO" id="GO:0005886">
    <property type="term" value="C:plasma membrane"/>
    <property type="evidence" value="ECO:0007669"/>
    <property type="project" value="UniProtKB-SubCell"/>
</dbReference>
<dbReference type="Gene3D" id="3.30.200.20">
    <property type="entry name" value="Phosphorylase Kinase, domain 1"/>
    <property type="match status" value="2"/>
</dbReference>
<dbReference type="STRING" id="77586.A0A0D9XCU4"/>
<keyword evidence="13 17" id="KW-0472">Membrane</keyword>
<keyword evidence="8 18" id="KW-0732">Signal</keyword>
<keyword evidence="14" id="KW-0675">Receptor</keyword>
<evidence type="ECO:0000313" key="20">
    <source>
        <dbReference type="EnsemblPlants" id="LPERR09G04770.1"/>
    </source>
</evidence>
<proteinExistence type="inferred from homology"/>
<evidence type="ECO:0000259" key="19">
    <source>
        <dbReference type="PROSITE" id="PS50011"/>
    </source>
</evidence>
<keyword evidence="6" id="KW-0808">Transferase</keyword>
<feature type="binding site" evidence="16">
    <location>
        <position position="1364"/>
    </location>
    <ligand>
        <name>ATP</name>
        <dbReference type="ChEBI" id="CHEBI:30616"/>
    </ligand>
</feature>
<evidence type="ECO:0000256" key="12">
    <source>
        <dbReference type="ARBA" id="ARBA00022989"/>
    </source>
</evidence>
<evidence type="ECO:0000256" key="14">
    <source>
        <dbReference type="ARBA" id="ARBA00023170"/>
    </source>
</evidence>
<evidence type="ECO:0000256" key="16">
    <source>
        <dbReference type="PROSITE-ProRule" id="PRU10141"/>
    </source>
</evidence>
<accession>A0A0D9XCU4</accession>
<keyword evidence="21" id="KW-1185">Reference proteome</keyword>
<dbReference type="EnsemblPlants" id="LPERR09G04770.1">
    <property type="protein sequence ID" value="LPERR09G04770.1"/>
    <property type="gene ID" value="LPERR09G04770"/>
</dbReference>
<dbReference type="GO" id="GO:0005524">
    <property type="term" value="F:ATP binding"/>
    <property type="evidence" value="ECO:0007669"/>
    <property type="project" value="UniProtKB-UniRule"/>
</dbReference>
<evidence type="ECO:0000256" key="10">
    <source>
        <dbReference type="ARBA" id="ARBA00022777"/>
    </source>
</evidence>
<evidence type="ECO:0000256" key="4">
    <source>
        <dbReference type="ARBA" id="ARBA00022475"/>
    </source>
</evidence>
<dbReference type="Gene3D" id="1.10.510.10">
    <property type="entry name" value="Transferase(Phosphotransferase) domain 1"/>
    <property type="match status" value="3"/>
</dbReference>
<feature type="signal peptide" evidence="18">
    <location>
        <begin position="1"/>
        <end position="19"/>
    </location>
</feature>
<dbReference type="InterPro" id="IPR011009">
    <property type="entry name" value="Kinase-like_dom_sf"/>
</dbReference>
<reference evidence="21" key="2">
    <citation type="submission" date="2013-12" db="EMBL/GenBank/DDBJ databases">
        <authorList>
            <person name="Yu Y."/>
            <person name="Lee S."/>
            <person name="de Baynast K."/>
            <person name="Wissotski M."/>
            <person name="Liu L."/>
            <person name="Talag J."/>
            <person name="Goicoechea J."/>
            <person name="Angelova A."/>
            <person name="Jetty R."/>
            <person name="Kudrna D."/>
            <person name="Golser W."/>
            <person name="Rivera L."/>
            <person name="Zhang J."/>
            <person name="Wing R."/>
        </authorList>
    </citation>
    <scope>NUCLEOTIDE SEQUENCE</scope>
</reference>
<dbReference type="FunFam" id="3.30.200.20:FF:000394">
    <property type="entry name" value="Leucine-rich repeat receptor-like protein kinase"/>
    <property type="match status" value="1"/>
</dbReference>
<dbReference type="Proteomes" id="UP000032180">
    <property type="component" value="Chromosome 9"/>
</dbReference>